<organism evidence="9 10">
    <name type="scientific">Paraconexibacter algicola</name>
    <dbReference type="NCBI Taxonomy" id="2133960"/>
    <lineage>
        <taxon>Bacteria</taxon>
        <taxon>Bacillati</taxon>
        <taxon>Actinomycetota</taxon>
        <taxon>Thermoleophilia</taxon>
        <taxon>Solirubrobacterales</taxon>
        <taxon>Paraconexibacteraceae</taxon>
        <taxon>Paraconexibacter</taxon>
    </lineage>
</organism>
<evidence type="ECO:0000256" key="6">
    <source>
        <dbReference type="ARBA" id="ARBA00023136"/>
    </source>
</evidence>
<keyword evidence="6 7" id="KW-0472">Membrane</keyword>
<reference evidence="9 10" key="1">
    <citation type="submission" date="2018-03" db="EMBL/GenBank/DDBJ databases">
        <title>Aquarubrobacter algicola gen. nov., sp. nov., a novel actinobacterium isolated from shallow eutrophic lake during the end of cyanobacterial harmful algal blooms.</title>
        <authorList>
            <person name="Chun S.J."/>
        </authorList>
    </citation>
    <scope>NUCLEOTIDE SEQUENCE [LARGE SCALE GENOMIC DNA]</scope>
    <source>
        <strain evidence="9 10">Seoho-28</strain>
    </source>
</reference>
<evidence type="ECO:0000256" key="7">
    <source>
        <dbReference type="SAM" id="Phobius"/>
    </source>
</evidence>
<dbReference type="Proteomes" id="UP000240739">
    <property type="component" value="Unassembled WGS sequence"/>
</dbReference>
<dbReference type="Pfam" id="PF09335">
    <property type="entry name" value="VTT_dom"/>
    <property type="match status" value="1"/>
</dbReference>
<comment type="subcellular location">
    <subcellularLocation>
        <location evidence="1">Cell membrane</location>
        <topology evidence="1">Multi-pass membrane protein</topology>
    </subcellularLocation>
</comment>
<keyword evidence="3" id="KW-1003">Cell membrane</keyword>
<keyword evidence="10" id="KW-1185">Reference proteome</keyword>
<feature type="transmembrane region" description="Helical" evidence="7">
    <location>
        <begin position="207"/>
        <end position="224"/>
    </location>
</feature>
<dbReference type="AlphaFoldDB" id="A0A2T4UCS1"/>
<evidence type="ECO:0000259" key="8">
    <source>
        <dbReference type="Pfam" id="PF09335"/>
    </source>
</evidence>
<comment type="similarity">
    <text evidence="2">Belongs to the DedA family.</text>
</comment>
<dbReference type="InterPro" id="IPR051311">
    <property type="entry name" value="DedA_domain"/>
</dbReference>
<evidence type="ECO:0000256" key="1">
    <source>
        <dbReference type="ARBA" id="ARBA00004651"/>
    </source>
</evidence>
<feature type="transmembrane region" description="Helical" evidence="7">
    <location>
        <begin position="48"/>
        <end position="66"/>
    </location>
</feature>
<dbReference type="PANTHER" id="PTHR42709:SF6">
    <property type="entry name" value="UNDECAPRENYL PHOSPHATE TRANSPORTER A"/>
    <property type="match status" value="1"/>
</dbReference>
<evidence type="ECO:0000313" key="10">
    <source>
        <dbReference type="Proteomes" id="UP000240739"/>
    </source>
</evidence>
<gene>
    <name evidence="9" type="ORF">C7Y72_20865</name>
</gene>
<feature type="transmembrane region" description="Helical" evidence="7">
    <location>
        <begin position="174"/>
        <end position="195"/>
    </location>
</feature>
<dbReference type="InterPro" id="IPR032816">
    <property type="entry name" value="VTT_dom"/>
</dbReference>
<evidence type="ECO:0000256" key="3">
    <source>
        <dbReference type="ARBA" id="ARBA00022475"/>
    </source>
</evidence>
<proteinExistence type="inferred from homology"/>
<evidence type="ECO:0000256" key="4">
    <source>
        <dbReference type="ARBA" id="ARBA00022692"/>
    </source>
</evidence>
<feature type="domain" description="VTT" evidence="8">
    <location>
        <begin position="68"/>
        <end position="193"/>
    </location>
</feature>
<protein>
    <recommendedName>
        <fullName evidence="8">VTT domain-containing protein</fullName>
    </recommendedName>
</protein>
<dbReference type="RefSeq" id="WP_107571126.1">
    <property type="nucleotide sequence ID" value="NZ_PYYB01000004.1"/>
</dbReference>
<dbReference type="GO" id="GO:0005886">
    <property type="term" value="C:plasma membrane"/>
    <property type="evidence" value="ECO:0007669"/>
    <property type="project" value="UniProtKB-SubCell"/>
</dbReference>
<evidence type="ECO:0000256" key="2">
    <source>
        <dbReference type="ARBA" id="ARBA00010792"/>
    </source>
</evidence>
<accession>A0A2T4UCS1</accession>
<evidence type="ECO:0000256" key="5">
    <source>
        <dbReference type="ARBA" id="ARBA00022989"/>
    </source>
</evidence>
<keyword evidence="5 7" id="KW-1133">Transmembrane helix</keyword>
<feature type="transmembrane region" description="Helical" evidence="7">
    <location>
        <begin position="143"/>
        <end position="162"/>
    </location>
</feature>
<comment type="caution">
    <text evidence="9">The sequence shown here is derived from an EMBL/GenBank/DDBJ whole genome shotgun (WGS) entry which is preliminary data.</text>
</comment>
<sequence>MRSLGHLPVLALALAGAAGVVVLAGVLPLPDPYPAARDAVDELGAWTYLLVGAVVLLETSVGLGMLSPGEAVIAVAGAAAAAGVLDPVVLVAVAWCCGVAGDTLSWALGRRYGQAALPRIGRRVGLTPARVDRVAARVARGGGWVLIAGRFVGPVRVLAPFLCGASGMRYRKFLPFDVVGIALWAGTYLAIGWAFSDALESATGRAGQIGIAVLLAGGIVVLALRRVSPAPGPSPTPDPARPA</sequence>
<feature type="transmembrane region" description="Helical" evidence="7">
    <location>
        <begin position="73"/>
        <end position="101"/>
    </location>
</feature>
<dbReference type="EMBL" id="PYYB01000004">
    <property type="protein sequence ID" value="PTL55025.1"/>
    <property type="molecule type" value="Genomic_DNA"/>
</dbReference>
<name>A0A2T4UCS1_9ACTN</name>
<keyword evidence="4 7" id="KW-0812">Transmembrane</keyword>
<evidence type="ECO:0000313" key="9">
    <source>
        <dbReference type="EMBL" id="PTL55025.1"/>
    </source>
</evidence>
<dbReference type="OrthoDB" id="9813426at2"/>
<dbReference type="PANTHER" id="PTHR42709">
    <property type="entry name" value="ALKALINE PHOSPHATASE LIKE PROTEIN"/>
    <property type="match status" value="1"/>
</dbReference>